<keyword evidence="2" id="KW-1185">Reference proteome</keyword>
<sequence>MKVVDVASLKHIPGPWGKPSSLTTKDGTLLVFESRSGYTGMIIFAKLNTNGSGSEDDGIGTAWGL</sequence>
<comment type="caution">
    <text evidence="1">The sequence shown here is derived from an EMBL/GenBank/DDBJ whole genome shotgun (WGS) entry which is preliminary data.</text>
</comment>
<dbReference type="EMBL" id="AFNW01000313">
    <property type="protein sequence ID" value="EKJ70106.1"/>
    <property type="molecule type" value="Genomic_DNA"/>
</dbReference>
<reference evidence="1 2" key="1">
    <citation type="journal article" date="2012" name="PLoS Pathog.">
        <title>Comparative pathogenomics reveals horizontally acquired novel virulence genes in fungi infecting cereal hosts.</title>
        <authorList>
            <person name="Gardiner D.M."/>
            <person name="McDonald M.C."/>
            <person name="Covarelli L."/>
            <person name="Solomon P.S."/>
            <person name="Rusu A.G."/>
            <person name="Marshall M."/>
            <person name="Kazan K."/>
            <person name="Chakraborty S."/>
            <person name="McDonald B.A."/>
            <person name="Manners J.M."/>
        </authorList>
    </citation>
    <scope>NUCLEOTIDE SEQUENCE [LARGE SCALE GENOMIC DNA]</scope>
    <source>
        <strain evidence="1 2">CS3096</strain>
    </source>
</reference>
<dbReference type="Proteomes" id="UP000007978">
    <property type="component" value="Chromosome 4"/>
</dbReference>
<gene>
    <name evidence="1" type="ORF">FPSE_09632</name>
</gene>
<dbReference type="AlphaFoldDB" id="K3UEP2"/>
<evidence type="ECO:0000313" key="1">
    <source>
        <dbReference type="EMBL" id="EKJ70106.1"/>
    </source>
</evidence>
<organism evidence="1 2">
    <name type="scientific">Fusarium pseudograminearum (strain CS3096)</name>
    <name type="common">Wheat and barley crown-rot fungus</name>
    <dbReference type="NCBI Taxonomy" id="1028729"/>
    <lineage>
        <taxon>Eukaryota</taxon>
        <taxon>Fungi</taxon>
        <taxon>Dikarya</taxon>
        <taxon>Ascomycota</taxon>
        <taxon>Pezizomycotina</taxon>
        <taxon>Sordariomycetes</taxon>
        <taxon>Hypocreomycetidae</taxon>
        <taxon>Hypocreales</taxon>
        <taxon>Nectriaceae</taxon>
        <taxon>Fusarium</taxon>
    </lineage>
</organism>
<accession>K3UEP2</accession>
<dbReference type="HOGENOM" id="CLU_2849821_0_0_1"/>
<name>K3UEP2_FUSPC</name>
<dbReference type="KEGG" id="fpu:FPSE_09632"/>
<evidence type="ECO:0000313" key="2">
    <source>
        <dbReference type="Proteomes" id="UP000007978"/>
    </source>
</evidence>
<proteinExistence type="predicted"/>
<protein>
    <submittedName>
        <fullName evidence="1">Uncharacterized protein</fullName>
    </submittedName>
</protein>
<dbReference type="GeneID" id="20368249"/>
<dbReference type="RefSeq" id="XP_009261024.1">
    <property type="nucleotide sequence ID" value="XM_009262749.1"/>
</dbReference>